<dbReference type="InterPro" id="IPR042188">
    <property type="entry name" value="MmgE/PrpD_sf_2"/>
</dbReference>
<dbReference type="Gene3D" id="1.10.4100.10">
    <property type="entry name" value="2-methylcitrate dehydratase PrpD"/>
    <property type="match status" value="1"/>
</dbReference>
<organism evidence="4 5">
    <name type="scientific">Salinicola corii</name>
    <dbReference type="NCBI Taxonomy" id="2606937"/>
    <lineage>
        <taxon>Bacteria</taxon>
        <taxon>Pseudomonadati</taxon>
        <taxon>Pseudomonadota</taxon>
        <taxon>Gammaproteobacteria</taxon>
        <taxon>Oceanospirillales</taxon>
        <taxon>Halomonadaceae</taxon>
        <taxon>Salinicola</taxon>
    </lineage>
</organism>
<dbReference type="Pfam" id="PF19305">
    <property type="entry name" value="MmgE_PrpD_C"/>
    <property type="match status" value="1"/>
</dbReference>
<dbReference type="PANTHER" id="PTHR16943">
    <property type="entry name" value="2-METHYLCITRATE DEHYDRATASE-RELATED"/>
    <property type="match status" value="1"/>
</dbReference>
<dbReference type="SUPFAM" id="SSF103378">
    <property type="entry name" value="2-methylcitrate dehydratase PrpD"/>
    <property type="match status" value="1"/>
</dbReference>
<dbReference type="Proteomes" id="UP000466024">
    <property type="component" value="Unassembled WGS sequence"/>
</dbReference>
<dbReference type="InterPro" id="IPR036148">
    <property type="entry name" value="MmgE/PrpD_sf"/>
</dbReference>
<dbReference type="PANTHER" id="PTHR16943:SF8">
    <property type="entry name" value="2-METHYLCITRATE DEHYDRATASE"/>
    <property type="match status" value="1"/>
</dbReference>
<reference evidence="4 5" key="1">
    <citation type="submission" date="2019-08" db="EMBL/GenBank/DDBJ databases">
        <title>Bioinformatics analysis of the strain L3 and L5.</title>
        <authorList>
            <person name="Li X."/>
        </authorList>
    </citation>
    <scope>NUCLEOTIDE SEQUENCE [LARGE SCALE GENOMIC DNA]</scope>
    <source>
        <strain evidence="4 5">L3</strain>
    </source>
</reference>
<dbReference type="InterPro" id="IPR045336">
    <property type="entry name" value="MmgE_PrpD_N"/>
</dbReference>
<dbReference type="Pfam" id="PF03972">
    <property type="entry name" value="MmgE_PrpD_N"/>
    <property type="match status" value="1"/>
</dbReference>
<name>A0A640WCJ9_9GAMM</name>
<evidence type="ECO:0000313" key="4">
    <source>
        <dbReference type="EMBL" id="KAA0015806.1"/>
    </source>
</evidence>
<comment type="caution">
    <text evidence="4">The sequence shown here is derived from an EMBL/GenBank/DDBJ whole genome shotgun (WGS) entry which is preliminary data.</text>
</comment>
<evidence type="ECO:0000313" key="5">
    <source>
        <dbReference type="Proteomes" id="UP000466024"/>
    </source>
</evidence>
<dbReference type="InterPro" id="IPR005656">
    <property type="entry name" value="MmgE_PrpD"/>
</dbReference>
<dbReference type="Gene3D" id="3.30.1330.120">
    <property type="entry name" value="2-methylcitrate dehydratase PrpD"/>
    <property type="match status" value="1"/>
</dbReference>
<protein>
    <submittedName>
        <fullName evidence="4">MmgE/PrpD family protein</fullName>
    </submittedName>
</protein>
<dbReference type="AlphaFoldDB" id="A0A640WCJ9"/>
<accession>A0A640WCJ9</accession>
<comment type="similarity">
    <text evidence="1">Belongs to the PrpD family.</text>
</comment>
<evidence type="ECO:0000259" key="3">
    <source>
        <dbReference type="Pfam" id="PF19305"/>
    </source>
</evidence>
<sequence>MQKSPAYPLGLFFKIMRREMSQLLDNDNVYQFVTETTYEVLPESVKLHAKRCLKDLVSTLASGSLTPTSRIINDFAKLSFGSVPGAVMAPSMAHGDRLSISGAALVDATTIDAIDAHDGHALTKGHVGCSIIGALAAIVSGGERNYTGKEILTKLVIGYELGTRFGIALHRTTADYHSSGAWNALTCAALVSDHLDLNNEQFEHALGIAEYNGPRSQLMRDVDHPTMVKDGSGWGAMVGVSAAYMARLGFTGAPALIFKDTCVADTWEDLGNNWYILEQYFKPYPVCRWAHPAIDAVLMLKKMHGITIQDVKRVVVRTFHEASRLSKVKPETSDQAQYATCFPIAVALSKSRVLPQDVADENLKDPVVLDIFDKIEIVEELEFSKRFPAERLAAVDIYLVDGSLHSSEPFISRGDPKNPLSESEIEEKFFSMCVPVWGEEKSCRVIGFINAIDMDDNVDAAELFALIRA</sequence>
<dbReference type="InterPro" id="IPR042183">
    <property type="entry name" value="MmgE/PrpD_sf_1"/>
</dbReference>
<evidence type="ECO:0000259" key="2">
    <source>
        <dbReference type="Pfam" id="PF03972"/>
    </source>
</evidence>
<feature type="domain" description="MmgE/PrpD C-terminal" evidence="3">
    <location>
        <begin position="284"/>
        <end position="442"/>
    </location>
</feature>
<dbReference type="EMBL" id="VTPX01000016">
    <property type="protein sequence ID" value="KAA0015806.1"/>
    <property type="molecule type" value="Genomic_DNA"/>
</dbReference>
<keyword evidence="5" id="KW-1185">Reference proteome</keyword>
<proteinExistence type="inferred from homology"/>
<gene>
    <name evidence="4" type="ORF">F0A16_19080</name>
</gene>
<dbReference type="InterPro" id="IPR045337">
    <property type="entry name" value="MmgE_PrpD_C"/>
</dbReference>
<dbReference type="GO" id="GO:0016829">
    <property type="term" value="F:lyase activity"/>
    <property type="evidence" value="ECO:0007669"/>
    <property type="project" value="InterPro"/>
</dbReference>
<feature type="domain" description="MmgE/PrpD N-terminal" evidence="2">
    <location>
        <begin position="31"/>
        <end position="257"/>
    </location>
</feature>
<evidence type="ECO:0000256" key="1">
    <source>
        <dbReference type="ARBA" id="ARBA00006174"/>
    </source>
</evidence>